<evidence type="ECO:0000256" key="2">
    <source>
        <dbReference type="ARBA" id="ARBA00022741"/>
    </source>
</evidence>
<evidence type="ECO:0000256" key="4">
    <source>
        <dbReference type="PROSITE-ProRule" id="PRU00409"/>
    </source>
</evidence>
<dbReference type="EC" id="6.3.2.49" evidence="6"/>
<name>A0A5E4SPR6_9BURK</name>
<evidence type="ECO:0000256" key="1">
    <source>
        <dbReference type="ARBA" id="ARBA00022598"/>
    </source>
</evidence>
<dbReference type="InterPro" id="IPR011761">
    <property type="entry name" value="ATP-grasp"/>
</dbReference>
<dbReference type="GO" id="GO:0046872">
    <property type="term" value="F:metal ion binding"/>
    <property type="evidence" value="ECO:0007669"/>
    <property type="project" value="InterPro"/>
</dbReference>
<keyword evidence="7" id="KW-1185">Reference proteome</keyword>
<dbReference type="Gene3D" id="3.30.470.20">
    <property type="entry name" value="ATP-grasp fold, B domain"/>
    <property type="match status" value="1"/>
</dbReference>
<dbReference type="AlphaFoldDB" id="A0A5E4SPR6"/>
<feature type="domain" description="ATP-grasp" evidence="5">
    <location>
        <begin position="120"/>
        <end position="322"/>
    </location>
</feature>
<dbReference type="SUPFAM" id="SSF56059">
    <property type="entry name" value="Glutathione synthetase ATP-binding domain-like"/>
    <property type="match status" value="1"/>
</dbReference>
<dbReference type="Gene3D" id="3.40.50.20">
    <property type="match status" value="1"/>
</dbReference>
<dbReference type="EMBL" id="CABPRZ010000003">
    <property type="protein sequence ID" value="VVD76344.1"/>
    <property type="molecule type" value="Genomic_DNA"/>
</dbReference>
<dbReference type="GO" id="GO:0005524">
    <property type="term" value="F:ATP binding"/>
    <property type="evidence" value="ECO:0007669"/>
    <property type="project" value="UniProtKB-UniRule"/>
</dbReference>
<dbReference type="Proteomes" id="UP000414233">
    <property type="component" value="Unassembled WGS sequence"/>
</dbReference>
<dbReference type="GO" id="GO:0034026">
    <property type="term" value="F:L-amino-acid alpha-ligase activity"/>
    <property type="evidence" value="ECO:0007669"/>
    <property type="project" value="UniProtKB-EC"/>
</dbReference>
<dbReference type="SMART" id="SM01209">
    <property type="entry name" value="GARS_A"/>
    <property type="match status" value="1"/>
</dbReference>
<evidence type="ECO:0000259" key="5">
    <source>
        <dbReference type="PROSITE" id="PS50975"/>
    </source>
</evidence>
<accession>A0A5E4SPR6</accession>
<dbReference type="OrthoDB" id="9803907at2"/>
<reference evidence="6 7" key="1">
    <citation type="submission" date="2019-08" db="EMBL/GenBank/DDBJ databases">
        <authorList>
            <person name="Peeters C."/>
        </authorList>
    </citation>
    <scope>NUCLEOTIDE SEQUENCE [LARGE SCALE GENOMIC DNA]</scope>
    <source>
        <strain evidence="6 7">LMG 30175</strain>
    </source>
</reference>
<dbReference type="InterPro" id="IPR041472">
    <property type="entry name" value="BL00235/CARNS1_N"/>
</dbReference>
<evidence type="ECO:0000313" key="6">
    <source>
        <dbReference type="EMBL" id="VVD76344.1"/>
    </source>
</evidence>
<gene>
    <name evidence="6" type="primary">bacD</name>
    <name evidence="6" type="ORF">PTE30175_00828</name>
</gene>
<dbReference type="PROSITE" id="PS50975">
    <property type="entry name" value="ATP_GRASP"/>
    <property type="match status" value="1"/>
</dbReference>
<proteinExistence type="predicted"/>
<evidence type="ECO:0000256" key="3">
    <source>
        <dbReference type="ARBA" id="ARBA00022840"/>
    </source>
</evidence>
<dbReference type="PANTHER" id="PTHR43585">
    <property type="entry name" value="FUMIPYRROLE BIOSYNTHESIS PROTEIN C"/>
    <property type="match status" value="1"/>
</dbReference>
<sequence length="421" mass="45896">MKHITLVDGNRQVAAAMSSALAAGHRVTFFKSRTFRMYAEDERYRELASRLHRVVELESTTDPELVLLAMRQIHDETPIDGILGLLDYAIGPAAYAAEVLGIPFTSRAGIANARNKARCRACLDAAGAPSARYAHVFDEGSALAAADAIGYPVVLKPVSGASSLLAAIVSTPAEFSRAWQEAAEKFLSLPQSIQSVLSAGFLVEEKLLGPMVSVEIGVRDGERSVFMVSSRRRSRTIETEELGISMPASLSPDEWDACVSYASRVLDALGLDFGVFHLELIITAQGPRLVEVNPRLMGGSMPDLYANLTGVNIFETLLSFYLREPFSVPDPRAHGGIASMRIQNGDAGMLMRSPDLTWLDEYRDHIVTLNLDFPRTYPATVMANAILGRFQVRHMATGRADTLASEIAERFGTSLGIRLKH</sequence>
<dbReference type="Pfam" id="PF18130">
    <property type="entry name" value="ATPgrasp_N"/>
    <property type="match status" value="1"/>
</dbReference>
<dbReference type="PANTHER" id="PTHR43585:SF2">
    <property type="entry name" value="ATP-GRASP ENZYME FSQD"/>
    <property type="match status" value="1"/>
</dbReference>
<dbReference type="Pfam" id="PF13535">
    <property type="entry name" value="ATP-grasp_4"/>
    <property type="match status" value="1"/>
</dbReference>
<protein>
    <submittedName>
        <fullName evidence="6">Alanine--anticapsin ligase</fullName>
        <ecNumber evidence="6">6.3.2.49</ecNumber>
    </submittedName>
</protein>
<evidence type="ECO:0000313" key="7">
    <source>
        <dbReference type="Proteomes" id="UP000414233"/>
    </source>
</evidence>
<keyword evidence="1 6" id="KW-0436">Ligase</keyword>
<keyword evidence="2 4" id="KW-0547">Nucleotide-binding</keyword>
<keyword evidence="3 4" id="KW-0067">ATP-binding</keyword>
<dbReference type="InterPro" id="IPR052032">
    <property type="entry name" value="ATP-dep_AA_Ligase"/>
</dbReference>
<organism evidence="6 7">
    <name type="scientific">Pandoraea terrae</name>
    <dbReference type="NCBI Taxonomy" id="1537710"/>
    <lineage>
        <taxon>Bacteria</taxon>
        <taxon>Pseudomonadati</taxon>
        <taxon>Pseudomonadota</taxon>
        <taxon>Betaproteobacteria</taxon>
        <taxon>Burkholderiales</taxon>
        <taxon>Burkholderiaceae</taxon>
        <taxon>Pandoraea</taxon>
    </lineage>
</organism>
<dbReference type="RefSeq" id="WP_150695799.1">
    <property type="nucleotide sequence ID" value="NZ_CABPRZ010000003.1"/>
</dbReference>